<dbReference type="InterPro" id="IPR029063">
    <property type="entry name" value="SAM-dependent_MTases_sf"/>
</dbReference>
<protein>
    <submittedName>
        <fullName evidence="1">Unannotated protein</fullName>
    </submittedName>
</protein>
<dbReference type="EMBL" id="CAFBPJ010000045">
    <property type="protein sequence ID" value="CAB5014228.1"/>
    <property type="molecule type" value="Genomic_DNA"/>
</dbReference>
<gene>
    <name evidence="1" type="ORF">UFOPK2310_01100</name>
    <name evidence="2" type="ORF">UFOPK2625_00113</name>
    <name evidence="3" type="ORF">UFOPK4092_00558</name>
</gene>
<dbReference type="AlphaFoldDB" id="A0A6J6MYD8"/>
<dbReference type="EMBL" id="CAEZXZ010000008">
    <property type="protein sequence ID" value="CAB4693522.1"/>
    <property type="molecule type" value="Genomic_DNA"/>
</dbReference>
<dbReference type="PANTHER" id="PTHR47473">
    <property type="entry name" value="BTA1P"/>
    <property type="match status" value="1"/>
</dbReference>
<reference evidence="1" key="1">
    <citation type="submission" date="2020-05" db="EMBL/GenBank/DDBJ databases">
        <authorList>
            <person name="Chiriac C."/>
            <person name="Salcher M."/>
            <person name="Ghai R."/>
            <person name="Kavagutti S V."/>
        </authorList>
    </citation>
    <scope>NUCLEOTIDE SEQUENCE</scope>
</reference>
<dbReference type="EMBL" id="CAEZWW010000139">
    <property type="protein sequence ID" value="CAB4679006.1"/>
    <property type="molecule type" value="Genomic_DNA"/>
</dbReference>
<sequence>MRLSDSFSVRSWQRAAFRRVTKGLIYSQIWEDPVIDLEALSIESHHRVMTIGSGGCNALSYLIADPAEVIVVDINASQIALNRLKIAAIKYLPDYKSFLNFFGAANKSSNVRLFDDHICRNLDKKTRNYWVRRDVRGRRRIEQFARGFYRQGLSGHLISMCHIYSRAHGTNLRAMLSVNDINEQRDTYAREVKPLFHTRTIRGLAALRPALFGLGIPPVQYETLKANRSMHLVLEERAERMICDFDLKENYFAWQFFDRGYAPDGGGPLPIYLQREHFAQIRSRIDRLQVRHISFVDQLRALPDQYLDRYVLLDSQDWMNDQSLTELWTELTRTARPGSRVIFRTAGTDSVLPGRIPAHLLERWYYEKDASLELLARDRSAIYGGFHLYVLKGTH</sequence>
<dbReference type="SUPFAM" id="SSF53335">
    <property type="entry name" value="S-adenosyl-L-methionine-dependent methyltransferases"/>
    <property type="match status" value="1"/>
</dbReference>
<dbReference type="Pfam" id="PF11899">
    <property type="entry name" value="DUF3419"/>
    <property type="match status" value="1"/>
</dbReference>
<accession>A0A6J6MYD8</accession>
<dbReference type="InterPro" id="IPR021829">
    <property type="entry name" value="DUF3419"/>
</dbReference>
<organism evidence="1">
    <name type="scientific">freshwater metagenome</name>
    <dbReference type="NCBI Taxonomy" id="449393"/>
    <lineage>
        <taxon>unclassified sequences</taxon>
        <taxon>metagenomes</taxon>
        <taxon>ecological metagenomes</taxon>
    </lineage>
</organism>
<evidence type="ECO:0000313" key="3">
    <source>
        <dbReference type="EMBL" id="CAB5014228.1"/>
    </source>
</evidence>
<evidence type="ECO:0000313" key="2">
    <source>
        <dbReference type="EMBL" id="CAB4693522.1"/>
    </source>
</evidence>
<evidence type="ECO:0000313" key="1">
    <source>
        <dbReference type="EMBL" id="CAB4679006.1"/>
    </source>
</evidence>
<name>A0A6J6MYD8_9ZZZZ</name>
<dbReference type="PANTHER" id="PTHR47473:SF1">
    <property type="entry name" value="METHYLTRANSFERASE DOMAIN-CONTAINING PROTEIN"/>
    <property type="match status" value="1"/>
</dbReference>
<proteinExistence type="predicted"/>